<accession>A0A212DCA7</accession>
<feature type="region of interest" description="Disordered" evidence="1">
    <location>
        <begin position="88"/>
        <end position="114"/>
    </location>
</feature>
<dbReference type="Proteomes" id="UP000242450">
    <property type="component" value="Chromosome 4"/>
</dbReference>
<protein>
    <submittedName>
        <fullName evidence="2">Uncharacterized protein</fullName>
    </submittedName>
</protein>
<gene>
    <name evidence="2" type="ORF">Celaphus_00004914</name>
</gene>
<name>A0A212DCA7_CEREH</name>
<proteinExistence type="predicted"/>
<evidence type="ECO:0000313" key="2">
    <source>
        <dbReference type="EMBL" id="OWK15883.1"/>
    </source>
</evidence>
<evidence type="ECO:0000256" key="1">
    <source>
        <dbReference type="SAM" id="MobiDB-lite"/>
    </source>
</evidence>
<organism evidence="2 3">
    <name type="scientific">Cervus elaphus hippelaphus</name>
    <name type="common">European red deer</name>
    <dbReference type="NCBI Taxonomy" id="46360"/>
    <lineage>
        <taxon>Eukaryota</taxon>
        <taxon>Metazoa</taxon>
        <taxon>Chordata</taxon>
        <taxon>Craniata</taxon>
        <taxon>Vertebrata</taxon>
        <taxon>Euteleostomi</taxon>
        <taxon>Mammalia</taxon>
        <taxon>Eutheria</taxon>
        <taxon>Laurasiatheria</taxon>
        <taxon>Artiodactyla</taxon>
        <taxon>Ruminantia</taxon>
        <taxon>Pecora</taxon>
        <taxon>Cervidae</taxon>
        <taxon>Cervinae</taxon>
        <taxon>Cervus</taxon>
    </lineage>
</organism>
<evidence type="ECO:0000313" key="3">
    <source>
        <dbReference type="Proteomes" id="UP000242450"/>
    </source>
</evidence>
<comment type="caution">
    <text evidence="2">The sequence shown here is derived from an EMBL/GenBank/DDBJ whole genome shotgun (WGS) entry which is preliminary data.</text>
</comment>
<keyword evidence="3" id="KW-1185">Reference proteome</keyword>
<dbReference type="AlphaFoldDB" id="A0A212DCA7"/>
<reference evidence="2 3" key="1">
    <citation type="journal article" date="2018" name="Mol. Genet. Genomics">
        <title>The red deer Cervus elaphus genome CerEla1.0: sequencing, annotating, genes, and chromosomes.</title>
        <authorList>
            <person name="Bana N.A."/>
            <person name="Nyiri A."/>
            <person name="Nagy J."/>
            <person name="Frank K."/>
            <person name="Nagy T."/>
            <person name="Steger V."/>
            <person name="Schiller M."/>
            <person name="Lakatos P."/>
            <person name="Sugar L."/>
            <person name="Horn P."/>
            <person name="Barta E."/>
            <person name="Orosz L."/>
        </authorList>
    </citation>
    <scope>NUCLEOTIDE SEQUENCE [LARGE SCALE GENOMIC DNA]</scope>
    <source>
        <strain evidence="2">Hungarian</strain>
    </source>
</reference>
<dbReference type="EMBL" id="MKHE01000004">
    <property type="protein sequence ID" value="OWK15883.1"/>
    <property type="molecule type" value="Genomic_DNA"/>
</dbReference>
<sequence length="114" mass="12307">MRRRECQRGWISGPPPLVSRETEPALQSLLCEAPGGPLLASAPHLSDRAMALCSLEGLCSLLLRGDRREEEGLGPNARCLGPGELKPLLTASRHPGDEHVLPEPDTSLLHTRST</sequence>